<dbReference type="STRING" id="1442371.A0A0D2JPI7"/>
<evidence type="ECO:0000259" key="3">
    <source>
        <dbReference type="Pfam" id="PF24564"/>
    </source>
</evidence>
<gene>
    <name evidence="4" type="ORF">Z520_11977</name>
</gene>
<proteinExistence type="predicted"/>
<dbReference type="SUPFAM" id="SSF52540">
    <property type="entry name" value="P-loop containing nucleoside triphosphate hydrolases"/>
    <property type="match status" value="1"/>
</dbReference>
<dbReference type="Gene3D" id="3.40.50.300">
    <property type="entry name" value="P-loop containing nucleotide triphosphate hydrolases"/>
    <property type="match status" value="1"/>
</dbReference>
<dbReference type="EMBL" id="KN848106">
    <property type="protein sequence ID" value="KIX92369.1"/>
    <property type="molecule type" value="Genomic_DNA"/>
</dbReference>
<feature type="domain" description="DUF7605" evidence="3">
    <location>
        <begin position="507"/>
        <end position="680"/>
    </location>
</feature>
<reference evidence="4 5" key="1">
    <citation type="submission" date="2015-01" db="EMBL/GenBank/DDBJ databases">
        <title>The Genome Sequence of Fonsecaea multimorphosa CBS 102226.</title>
        <authorList>
            <consortium name="The Broad Institute Genomics Platform"/>
            <person name="Cuomo C."/>
            <person name="de Hoog S."/>
            <person name="Gorbushina A."/>
            <person name="Stielow B."/>
            <person name="Teixiera M."/>
            <person name="Abouelleil A."/>
            <person name="Chapman S.B."/>
            <person name="Priest M."/>
            <person name="Young S.K."/>
            <person name="Wortman J."/>
            <person name="Nusbaum C."/>
            <person name="Birren B."/>
        </authorList>
    </citation>
    <scope>NUCLEOTIDE SEQUENCE [LARGE SCALE GENOMIC DNA]</scope>
    <source>
        <strain evidence="4 5">CBS 102226</strain>
    </source>
</reference>
<protein>
    <recommendedName>
        <fullName evidence="6">G domain-containing protein</fullName>
    </recommendedName>
</protein>
<dbReference type="Pfam" id="PF00350">
    <property type="entry name" value="Dynamin_N"/>
    <property type="match status" value="1"/>
</dbReference>
<accession>A0A0D2JPI7</accession>
<evidence type="ECO:0000313" key="5">
    <source>
        <dbReference type="Proteomes" id="UP000053411"/>
    </source>
</evidence>
<name>A0A0D2JPI7_9EURO</name>
<dbReference type="Proteomes" id="UP000053411">
    <property type="component" value="Unassembled WGS sequence"/>
</dbReference>
<dbReference type="InterPro" id="IPR056024">
    <property type="entry name" value="DUF7605"/>
</dbReference>
<dbReference type="GeneID" id="27717723"/>
<organism evidence="4 5">
    <name type="scientific">Fonsecaea multimorphosa CBS 102226</name>
    <dbReference type="NCBI Taxonomy" id="1442371"/>
    <lineage>
        <taxon>Eukaryota</taxon>
        <taxon>Fungi</taxon>
        <taxon>Dikarya</taxon>
        <taxon>Ascomycota</taxon>
        <taxon>Pezizomycotina</taxon>
        <taxon>Eurotiomycetes</taxon>
        <taxon>Chaetothyriomycetidae</taxon>
        <taxon>Chaetothyriales</taxon>
        <taxon>Herpotrichiellaceae</taxon>
        <taxon>Fonsecaea</taxon>
    </lineage>
</organism>
<evidence type="ECO:0000313" key="4">
    <source>
        <dbReference type="EMBL" id="KIX92369.1"/>
    </source>
</evidence>
<dbReference type="PANTHER" id="PTHR36681">
    <property type="entry name" value="NUCLEAR GTPASE, GERMINAL CENTER-ASSOCIATED, TANDEM DUPLICATE 3"/>
    <property type="match status" value="1"/>
</dbReference>
<dbReference type="PANTHER" id="PTHR36681:SF3">
    <property type="entry name" value="NUCLEAR GTPASE, GERMINAL CENTER-ASSOCIATED, TANDEM DUPLICATE 3"/>
    <property type="match status" value="1"/>
</dbReference>
<evidence type="ECO:0000259" key="2">
    <source>
        <dbReference type="Pfam" id="PF00350"/>
    </source>
</evidence>
<dbReference type="AlphaFoldDB" id="A0A0D2JPI7"/>
<dbReference type="Pfam" id="PF24564">
    <property type="entry name" value="DUF7605"/>
    <property type="match status" value="1"/>
</dbReference>
<dbReference type="OrthoDB" id="3598281at2759"/>
<dbReference type="VEuPathDB" id="FungiDB:Z520_11977"/>
<evidence type="ECO:0000256" key="1">
    <source>
        <dbReference type="SAM" id="MobiDB-lite"/>
    </source>
</evidence>
<evidence type="ECO:0008006" key="6">
    <source>
        <dbReference type="Google" id="ProtNLM"/>
    </source>
</evidence>
<feature type="region of interest" description="Disordered" evidence="1">
    <location>
        <begin position="121"/>
        <end position="141"/>
    </location>
</feature>
<dbReference type="InterPro" id="IPR045063">
    <property type="entry name" value="Dynamin_N"/>
</dbReference>
<keyword evidence="5" id="KW-1185">Reference proteome</keyword>
<dbReference type="RefSeq" id="XP_016626492.1">
    <property type="nucleotide sequence ID" value="XM_016782464.1"/>
</dbReference>
<feature type="domain" description="Dynamin N-terminal" evidence="2">
    <location>
        <begin position="40"/>
        <end position="283"/>
    </location>
</feature>
<sequence>MALCDTIKEHNTDDSKTVDALRKDLKQLCTFKPTREKIVGLLGRSGEGKSSLINSLLGFTDLAPAGDIGTACTSVVTEFRQKDGRHASQITLEVEYYTEAEIEELLADLVGNFRKVELLPKAPSTEDEEALPRNRQHSENQSKEAWSALQAAFGHHELFGRSFLLDQTEGAFDRIVSQLNQWTQLLQWPEEAKDGRYSISVDDEDECAENISLFMQDKFWPFTKIMRIFIDSDILRSGIVLTDLPGRSDTNTARIKAGQMYLTTCDCVFILSNISRAVTDDSLKSSVYELLAQEMPLEWEMNRGERLQVIVICTKTDEINIPANKRAFIPDNSPEFRSCIQELEKEKKQTDDEKKKKSLQTQIKSLLIKARNNNVRSKLRRSYQLENPNSQLNVFCVSSKMYNKSVNKDGADRMLELSGIPLLRLFCRSLNRLDRREEISNFIRSDLRGLLNTVDLLSSTIISQMDGETAAEVWKDAQEKIDYIIISAEDETKEQCLKTLADYFERRTTIWKQAALQQFQKWLSWHWTQFDAFCLHYGDYETKKIKRTNWNRDIIWRMAQELAYPLTEIEEDASGAFDKLLSHVQQEEDDLKETYKEGGLPPALLFGVELHVQSLAFEVRKAQKNLKRELVILCRSFLEANRASYVVQKMMPAYLSASSEFGSGMMRRQQNMMRSQITDELFPAMQTAMEDSLSGLFESTFGDLRNKLQHILHLVRNSVAIGLASSSALQQVRTDTDSFRSGVQQLRAEYEHIADQIGAAQ</sequence>
<feature type="compositionally biased region" description="Basic and acidic residues" evidence="1">
    <location>
        <begin position="130"/>
        <end position="141"/>
    </location>
</feature>
<dbReference type="InterPro" id="IPR027417">
    <property type="entry name" value="P-loop_NTPase"/>
</dbReference>